<dbReference type="EMBL" id="BA000002">
    <property type="protein sequence ID" value="BAA80723.1"/>
    <property type="molecule type" value="Genomic_DNA"/>
</dbReference>
<protein>
    <submittedName>
        <fullName evidence="3">Thioredoxin</fullName>
    </submittedName>
</protein>
<feature type="transmembrane region" description="Helical" evidence="1">
    <location>
        <begin position="364"/>
        <end position="383"/>
    </location>
</feature>
<dbReference type="AlphaFoldDB" id="Q9YB75"/>
<keyword evidence="4" id="KW-1185">Reference proteome</keyword>
<keyword evidence="1" id="KW-0812">Transmembrane</keyword>
<dbReference type="Gene3D" id="3.40.30.10">
    <property type="entry name" value="Glutaredoxin"/>
    <property type="match status" value="1"/>
</dbReference>
<dbReference type="InterPro" id="IPR036249">
    <property type="entry name" value="Thioredoxin-like_sf"/>
</dbReference>
<keyword evidence="1" id="KW-0472">Membrane</keyword>
<dbReference type="GeneID" id="1446198"/>
<evidence type="ECO:0000259" key="2">
    <source>
        <dbReference type="PROSITE" id="PS51352"/>
    </source>
</evidence>
<dbReference type="PIR" id="F72554">
    <property type="entry name" value="F72554"/>
</dbReference>
<feature type="transmembrane region" description="Helical" evidence="1">
    <location>
        <begin position="20"/>
        <end position="42"/>
    </location>
</feature>
<proteinExistence type="predicted"/>
<dbReference type="EnsemblBacteria" id="BAA80723">
    <property type="protein sequence ID" value="BAA80723"/>
    <property type="gene ID" value="APE_1722"/>
</dbReference>
<dbReference type="InterPro" id="IPR013766">
    <property type="entry name" value="Thioredoxin_domain"/>
</dbReference>
<feature type="transmembrane region" description="Helical" evidence="1">
    <location>
        <begin position="326"/>
        <end position="352"/>
    </location>
</feature>
<keyword evidence="1" id="KW-1133">Transmembrane helix</keyword>
<sequence>MGKGGRSRLRLSAGSEAVSLGGLFKLATVIFVAVVLLSFMAVESAKTENMIFLDDPREYWSVVKSYDKVLVYVGQTGCLGCKKIEPAIERFATEQGEVKVVKVWLDTLIKVDAESTFDLLARLGVEGTPTLIVYRNGVEVARHVSTFGFGDQYGPLKEFVEKSLSGEVFIMNYSTPGQAYLVKDTFDPKLIASVTLAGFLLGLVAAFSPCSLPMVAAFASQSVSESLRFKSYVVNLAAILSAAIGFGTILSLLYLASIFIPLNIYQLAIYYAASVIIAWGILTLAGKDVMIRSKKTAKILLPVLGLQCSLPFLLTAIALASQAPHLVIAGSIAFAAGYALPYSLAGALGASAGLKIERIMRASVMKYLQGILLIGAGAYLIYYNMPSII</sequence>
<dbReference type="STRING" id="272557.APE_1722"/>
<feature type="transmembrane region" description="Helical" evidence="1">
    <location>
        <begin position="190"/>
        <end position="220"/>
    </location>
</feature>
<evidence type="ECO:0000256" key="1">
    <source>
        <dbReference type="SAM" id="Phobius"/>
    </source>
</evidence>
<dbReference type="SUPFAM" id="SSF52833">
    <property type="entry name" value="Thioredoxin-like"/>
    <property type="match status" value="1"/>
</dbReference>
<dbReference type="PROSITE" id="PS51352">
    <property type="entry name" value="THIOREDOXIN_2"/>
    <property type="match status" value="1"/>
</dbReference>
<dbReference type="KEGG" id="ape:APE_1722"/>
<evidence type="ECO:0000313" key="4">
    <source>
        <dbReference type="Proteomes" id="UP000002518"/>
    </source>
</evidence>
<name>Q9YB75_AERPE</name>
<feature type="domain" description="Thioredoxin" evidence="2">
    <location>
        <begin position="33"/>
        <end position="165"/>
    </location>
</feature>
<dbReference type="Proteomes" id="UP000002518">
    <property type="component" value="Chromosome"/>
</dbReference>
<accession>Q9YB75</accession>
<feature type="transmembrane region" description="Helical" evidence="1">
    <location>
        <begin position="268"/>
        <end position="287"/>
    </location>
</feature>
<organism evidence="3 4">
    <name type="scientific">Aeropyrum pernix (strain ATCC 700893 / DSM 11879 / JCM 9820 / NBRC 100138 / K1)</name>
    <dbReference type="NCBI Taxonomy" id="272557"/>
    <lineage>
        <taxon>Archaea</taxon>
        <taxon>Thermoproteota</taxon>
        <taxon>Thermoprotei</taxon>
        <taxon>Desulfurococcales</taxon>
        <taxon>Desulfurococcaceae</taxon>
        <taxon>Aeropyrum</taxon>
    </lineage>
</organism>
<feature type="transmembrane region" description="Helical" evidence="1">
    <location>
        <begin position="232"/>
        <end position="256"/>
    </location>
</feature>
<feature type="transmembrane region" description="Helical" evidence="1">
    <location>
        <begin position="299"/>
        <end position="320"/>
    </location>
</feature>
<reference evidence="3 4" key="1">
    <citation type="journal article" date="1999" name="DNA Res.">
        <title>Complete genome sequence of an aerobic hyper-thermophilic crenarchaeon, Aeropyrum pernix K1.</title>
        <authorList>
            <person name="Kawarabayasi Y."/>
            <person name="Hino Y."/>
            <person name="Horikawa H."/>
            <person name="Yamazaki S."/>
            <person name="Haikawa Y."/>
            <person name="Jin-no K."/>
            <person name="Takahashi M."/>
            <person name="Sekine M."/>
            <person name="Baba S."/>
            <person name="Ankai A."/>
            <person name="Kosugi H."/>
            <person name="Hosoyama A."/>
            <person name="Fukui S."/>
            <person name="Nagai Y."/>
            <person name="Nishijima K."/>
            <person name="Nakazawa H."/>
            <person name="Takamiya M."/>
            <person name="Masuda S."/>
            <person name="Funahashi T."/>
            <person name="Tanaka T."/>
            <person name="Kudoh Y."/>
            <person name="Yamazaki J."/>
            <person name="Kushida N."/>
            <person name="Oguchi A."/>
            <person name="Aoki K."/>
            <person name="Kubota K."/>
            <person name="Nakamura Y."/>
            <person name="Nomura N."/>
            <person name="Sako Y."/>
            <person name="Kikuchi H."/>
        </authorList>
    </citation>
    <scope>NUCLEOTIDE SEQUENCE [LARGE SCALE GENOMIC DNA]</scope>
    <source>
        <strain evidence="4">ATCC 700893 / DSM 11879 / JCM 9820 / NBRC 100138 / K1</strain>
    </source>
</reference>
<dbReference type="eggNOG" id="arCOG02407">
    <property type="taxonomic scope" value="Archaea"/>
</dbReference>
<dbReference type="CDD" id="cd02947">
    <property type="entry name" value="TRX_family"/>
    <property type="match status" value="1"/>
</dbReference>
<evidence type="ECO:0000313" key="3">
    <source>
        <dbReference type="EMBL" id="BAA80723.1"/>
    </source>
</evidence>
<dbReference type="RefSeq" id="WP_010866553.1">
    <property type="nucleotide sequence ID" value="NC_000854.2"/>
</dbReference>
<gene>
    <name evidence="3" type="ordered locus">APE_1722</name>
</gene>
<dbReference type="Pfam" id="PF00085">
    <property type="entry name" value="Thioredoxin"/>
    <property type="match status" value="1"/>
</dbReference>